<dbReference type="KEGG" id="gph:GEMMAAP_00575"/>
<evidence type="ECO:0000313" key="8">
    <source>
        <dbReference type="Proteomes" id="UP000076404"/>
    </source>
</evidence>
<dbReference type="HAMAP" id="MF_00265">
    <property type="entry name" value="VapC_Nob1"/>
    <property type="match status" value="1"/>
</dbReference>
<dbReference type="Pfam" id="PF01850">
    <property type="entry name" value="PIN"/>
    <property type="match status" value="1"/>
</dbReference>
<proteinExistence type="inferred from homology"/>
<reference evidence="7 8" key="2">
    <citation type="journal article" date="2016" name="Environ. Microbiol. Rep.">
        <title>Metagenomic evidence for the presence of phototrophic Gemmatimonadetes bacteria in diverse environments.</title>
        <authorList>
            <person name="Zeng Y."/>
            <person name="Baumbach J."/>
            <person name="Barbosa E.G."/>
            <person name="Azevedo V."/>
            <person name="Zhang C."/>
            <person name="Koblizek M."/>
        </authorList>
    </citation>
    <scope>NUCLEOTIDE SEQUENCE [LARGE SCALE GENOMIC DNA]</scope>
    <source>
        <strain evidence="7 8">AP64</strain>
    </source>
</reference>
<comment type="cofactor">
    <cofactor evidence="5">
        <name>Mg(2+)</name>
        <dbReference type="ChEBI" id="CHEBI:18420"/>
    </cofactor>
</comment>
<dbReference type="CDD" id="cd18692">
    <property type="entry name" value="PIN_VapC-like"/>
    <property type="match status" value="1"/>
</dbReference>
<dbReference type="GO" id="GO:0090729">
    <property type="term" value="F:toxin activity"/>
    <property type="evidence" value="ECO:0007669"/>
    <property type="project" value="UniProtKB-KW"/>
</dbReference>
<keyword evidence="8" id="KW-1185">Reference proteome</keyword>
<evidence type="ECO:0000256" key="1">
    <source>
        <dbReference type="ARBA" id="ARBA00022649"/>
    </source>
</evidence>
<keyword evidence="5" id="KW-0800">Toxin</keyword>
<comment type="function">
    <text evidence="5">Toxic component of a toxin-antitoxin (TA) system. An RNase.</text>
</comment>
<dbReference type="Gene3D" id="3.40.50.1010">
    <property type="entry name" value="5'-nuclease"/>
    <property type="match status" value="1"/>
</dbReference>
<dbReference type="Proteomes" id="UP000076404">
    <property type="component" value="Chromosome"/>
</dbReference>
<evidence type="ECO:0000259" key="6">
    <source>
        <dbReference type="Pfam" id="PF01850"/>
    </source>
</evidence>
<keyword evidence="2 5" id="KW-0540">Nuclease</keyword>
<accession>A0A143BFG1</accession>
<protein>
    <recommendedName>
        <fullName evidence="5">Ribonuclease VapC</fullName>
        <shortName evidence="5">RNase VapC</shortName>
        <ecNumber evidence="5">3.1.-.-</ecNumber>
    </recommendedName>
    <alternativeName>
        <fullName evidence="5">Toxin VapC</fullName>
    </alternativeName>
</protein>
<feature type="binding site" evidence="5">
    <location>
        <position position="103"/>
    </location>
    <ligand>
        <name>Mg(2+)</name>
        <dbReference type="ChEBI" id="CHEBI:18420"/>
    </ligand>
</feature>
<gene>
    <name evidence="5" type="primary">vapC</name>
    <name evidence="7" type="ORF">GEMMAAP_00575</name>
</gene>
<comment type="similarity">
    <text evidence="5">Belongs to the PINc/VapC protein family.</text>
</comment>
<keyword evidence="4 5" id="KW-0378">Hydrolase</keyword>
<keyword evidence="5" id="KW-0460">Magnesium</keyword>
<feature type="binding site" evidence="5">
    <location>
        <position position="8"/>
    </location>
    <ligand>
        <name>Mg(2+)</name>
        <dbReference type="ChEBI" id="CHEBI:18420"/>
    </ligand>
</feature>
<evidence type="ECO:0000256" key="4">
    <source>
        <dbReference type="ARBA" id="ARBA00022801"/>
    </source>
</evidence>
<name>A0A143BFG1_9BACT</name>
<dbReference type="GO" id="GO:0016787">
    <property type="term" value="F:hydrolase activity"/>
    <property type="evidence" value="ECO:0007669"/>
    <property type="project" value="UniProtKB-KW"/>
</dbReference>
<dbReference type="EMBL" id="CP011454">
    <property type="protein sequence ID" value="AMW03746.1"/>
    <property type="molecule type" value="Genomic_DNA"/>
</dbReference>
<keyword evidence="1 5" id="KW-1277">Toxin-antitoxin system</keyword>
<dbReference type="OrthoDB" id="9792015at2"/>
<reference evidence="7 8" key="1">
    <citation type="journal article" date="2014" name="Proc. Natl. Acad. Sci. U.S.A.">
        <title>Functional type 2 photosynthetic reaction centers found in the rare bacterial phylum Gemmatimonadetes.</title>
        <authorList>
            <person name="Zeng Y."/>
            <person name="Feng F."/>
            <person name="Medova H."/>
            <person name="Dean J."/>
            <person name="Koblizek M."/>
        </authorList>
    </citation>
    <scope>NUCLEOTIDE SEQUENCE [LARGE SCALE GENOMIC DNA]</scope>
    <source>
        <strain evidence="7 8">AP64</strain>
    </source>
</reference>
<dbReference type="SUPFAM" id="SSF88723">
    <property type="entry name" value="PIN domain-like"/>
    <property type="match status" value="1"/>
</dbReference>
<sequence>MTAPIFVDTNVLVYAVDAGAGVKHTAARDWMTVLWERQTGRISVQVLQEFYVTVTRKLRPGMSPTEAQRDVRALMPWAPIEINSQILERAWFIESRYGLSWWDALIVASAQTLGCRTLLTEDLQHGQQFDELTVVNPFKVAPPV</sequence>
<evidence type="ECO:0000256" key="5">
    <source>
        <dbReference type="HAMAP-Rule" id="MF_00265"/>
    </source>
</evidence>
<dbReference type="InterPro" id="IPR002716">
    <property type="entry name" value="PIN_dom"/>
</dbReference>
<dbReference type="GO" id="GO:0000287">
    <property type="term" value="F:magnesium ion binding"/>
    <property type="evidence" value="ECO:0007669"/>
    <property type="project" value="UniProtKB-UniRule"/>
</dbReference>
<dbReference type="GO" id="GO:0004540">
    <property type="term" value="F:RNA nuclease activity"/>
    <property type="evidence" value="ECO:0007669"/>
    <property type="project" value="InterPro"/>
</dbReference>
<evidence type="ECO:0000256" key="2">
    <source>
        <dbReference type="ARBA" id="ARBA00022722"/>
    </source>
</evidence>
<dbReference type="eggNOG" id="COG5573">
    <property type="taxonomic scope" value="Bacteria"/>
</dbReference>
<dbReference type="AlphaFoldDB" id="A0A143BFG1"/>
<organism evidence="7 8">
    <name type="scientific">Gemmatimonas phototrophica</name>
    <dbReference type="NCBI Taxonomy" id="1379270"/>
    <lineage>
        <taxon>Bacteria</taxon>
        <taxon>Pseudomonadati</taxon>
        <taxon>Gemmatimonadota</taxon>
        <taxon>Gemmatimonadia</taxon>
        <taxon>Gemmatimonadales</taxon>
        <taxon>Gemmatimonadaceae</taxon>
        <taxon>Gemmatimonas</taxon>
    </lineage>
</organism>
<evidence type="ECO:0000256" key="3">
    <source>
        <dbReference type="ARBA" id="ARBA00022723"/>
    </source>
</evidence>
<dbReference type="EC" id="3.1.-.-" evidence="5"/>
<dbReference type="STRING" id="1379270.GEMMAAP_00575"/>
<dbReference type="InterPro" id="IPR029060">
    <property type="entry name" value="PIN-like_dom_sf"/>
</dbReference>
<keyword evidence="3 5" id="KW-0479">Metal-binding</keyword>
<evidence type="ECO:0000313" key="7">
    <source>
        <dbReference type="EMBL" id="AMW03746.1"/>
    </source>
</evidence>
<feature type="domain" description="PIN" evidence="6">
    <location>
        <begin position="5"/>
        <end position="123"/>
    </location>
</feature>
<dbReference type="RefSeq" id="WP_026849015.1">
    <property type="nucleotide sequence ID" value="NZ_CP011454.1"/>
</dbReference>
<dbReference type="InterPro" id="IPR022907">
    <property type="entry name" value="VapC_family"/>
</dbReference>